<dbReference type="PANTHER" id="PTHR31900">
    <property type="entry name" value="F-BOX/RNI SUPERFAMILY PROTEIN-RELATED"/>
    <property type="match status" value="1"/>
</dbReference>
<protein>
    <recommendedName>
        <fullName evidence="1">FBD domain-containing protein</fullName>
    </recommendedName>
</protein>
<proteinExistence type="predicted"/>
<comment type="caution">
    <text evidence="2">The sequence shown here is derived from an EMBL/GenBank/DDBJ whole genome shotgun (WGS) entry which is preliminary data.</text>
</comment>
<dbReference type="PANTHER" id="PTHR31900:SF27">
    <property type="entry name" value="FBD DOMAIN-CONTAINING PROTEIN"/>
    <property type="match status" value="1"/>
</dbReference>
<sequence length="345" mass="39890">MNAMIQNLESQQFALLRNVTVITMSTKESASTLLPCSLFTCETLVALKLHGNFKMKIPTFLLLPHVKFLHLSSVKFVDECSLNRFISGCPLLEDMVIKAKWTNIENINISLPRLKHLTMDFGEGLCDFFHRDLTLWLIFQICCGFIMLISWQNLESLEEAHIELSLDLEDGDSDTFRDSALDLLKGTSSTKHLSLTGNGVEVGDFYNLSDLELGWSKYVNWTLILPKFLHSSPVLENLIFTEGLEHRESNDAYDKNFWIRQRKCPSCLLSHLKTITIPHFHAYEEEVDIARYFVRHGKVLRELILDSRVNSKEERRQLMKLYKMRKASKDCSIELLESEGWSLFF</sequence>
<dbReference type="SUPFAM" id="SSF52058">
    <property type="entry name" value="L domain-like"/>
    <property type="match status" value="1"/>
</dbReference>
<dbReference type="InterPro" id="IPR032675">
    <property type="entry name" value="LRR_dom_sf"/>
</dbReference>
<reference evidence="2" key="1">
    <citation type="submission" date="2022-04" db="EMBL/GenBank/DDBJ databases">
        <title>Carnegiea gigantea Genome sequencing and assembly v2.</title>
        <authorList>
            <person name="Copetti D."/>
            <person name="Sanderson M.J."/>
            <person name="Burquez A."/>
            <person name="Wojciechowski M.F."/>
        </authorList>
    </citation>
    <scope>NUCLEOTIDE SEQUENCE</scope>
    <source>
        <strain evidence="2">SGP5-SGP5p</strain>
        <tissue evidence="2">Aerial part</tissue>
    </source>
</reference>
<accession>A0A9Q1QBU4</accession>
<dbReference type="Gene3D" id="3.80.10.10">
    <property type="entry name" value="Ribonuclease Inhibitor"/>
    <property type="match status" value="1"/>
</dbReference>
<feature type="domain" description="FBD" evidence="1">
    <location>
        <begin position="266"/>
        <end position="336"/>
    </location>
</feature>
<evidence type="ECO:0000313" key="3">
    <source>
        <dbReference type="Proteomes" id="UP001153076"/>
    </source>
</evidence>
<organism evidence="2 3">
    <name type="scientific">Carnegiea gigantea</name>
    <dbReference type="NCBI Taxonomy" id="171969"/>
    <lineage>
        <taxon>Eukaryota</taxon>
        <taxon>Viridiplantae</taxon>
        <taxon>Streptophyta</taxon>
        <taxon>Embryophyta</taxon>
        <taxon>Tracheophyta</taxon>
        <taxon>Spermatophyta</taxon>
        <taxon>Magnoliopsida</taxon>
        <taxon>eudicotyledons</taxon>
        <taxon>Gunneridae</taxon>
        <taxon>Pentapetalae</taxon>
        <taxon>Caryophyllales</taxon>
        <taxon>Cactineae</taxon>
        <taxon>Cactaceae</taxon>
        <taxon>Cactoideae</taxon>
        <taxon>Echinocereeae</taxon>
        <taxon>Carnegiea</taxon>
    </lineage>
</organism>
<gene>
    <name evidence="2" type="ORF">Cgig2_013276</name>
</gene>
<dbReference type="InterPro" id="IPR050232">
    <property type="entry name" value="FBL13/AtMIF1-like"/>
</dbReference>
<dbReference type="InterPro" id="IPR055411">
    <property type="entry name" value="LRR_FXL15/At3g58940/PEG3-like"/>
</dbReference>
<dbReference type="Proteomes" id="UP001153076">
    <property type="component" value="Unassembled WGS sequence"/>
</dbReference>
<dbReference type="InterPro" id="IPR006566">
    <property type="entry name" value="FBD"/>
</dbReference>
<dbReference type="Pfam" id="PF08387">
    <property type="entry name" value="FBD"/>
    <property type="match status" value="1"/>
</dbReference>
<evidence type="ECO:0000259" key="1">
    <source>
        <dbReference type="SMART" id="SM00579"/>
    </source>
</evidence>
<dbReference type="Pfam" id="PF24758">
    <property type="entry name" value="LRR_At5g56370"/>
    <property type="match status" value="1"/>
</dbReference>
<evidence type="ECO:0000313" key="2">
    <source>
        <dbReference type="EMBL" id="KAJ8435929.1"/>
    </source>
</evidence>
<dbReference type="AlphaFoldDB" id="A0A9Q1QBU4"/>
<keyword evidence="3" id="KW-1185">Reference proteome</keyword>
<dbReference type="OrthoDB" id="612216at2759"/>
<name>A0A9Q1QBU4_9CARY</name>
<dbReference type="SMART" id="SM00579">
    <property type="entry name" value="FBD"/>
    <property type="match status" value="1"/>
</dbReference>
<dbReference type="EMBL" id="JAKOGI010000375">
    <property type="protein sequence ID" value="KAJ8435929.1"/>
    <property type="molecule type" value="Genomic_DNA"/>
</dbReference>